<dbReference type="PANTHER" id="PTHR19354:SF2">
    <property type="entry name" value="LEUCINE-RICH REPEAT-CONTAINING PROTEIN DDB_G0290503"/>
    <property type="match status" value="1"/>
</dbReference>
<dbReference type="RefSeq" id="XP_055863504.1">
    <property type="nucleotide sequence ID" value="XM_056007529.1"/>
</dbReference>
<feature type="compositionally biased region" description="Low complexity" evidence="5">
    <location>
        <begin position="218"/>
        <end position="234"/>
    </location>
</feature>
<keyword evidence="2" id="KW-0963">Cytoplasm</keyword>
<name>A0A9W2YLA7_BIOGL</name>
<reference evidence="7 8" key="1">
    <citation type="submission" date="2025-04" db="UniProtKB">
        <authorList>
            <consortium name="RefSeq"/>
        </authorList>
    </citation>
    <scope>IDENTIFICATION</scope>
</reference>
<feature type="compositionally biased region" description="Low complexity" evidence="5">
    <location>
        <begin position="423"/>
        <end position="451"/>
    </location>
</feature>
<evidence type="ECO:0000313" key="6">
    <source>
        <dbReference type="Proteomes" id="UP001165740"/>
    </source>
</evidence>
<dbReference type="OrthoDB" id="10030037at2759"/>
<evidence type="ECO:0000256" key="4">
    <source>
        <dbReference type="SAM" id="Coils"/>
    </source>
</evidence>
<keyword evidence="3 4" id="KW-0175">Coiled coil</keyword>
<feature type="compositionally biased region" description="Polar residues" evidence="5">
    <location>
        <begin position="204"/>
        <end position="213"/>
    </location>
</feature>
<evidence type="ECO:0000256" key="5">
    <source>
        <dbReference type="SAM" id="MobiDB-lite"/>
    </source>
</evidence>
<evidence type="ECO:0000313" key="7">
    <source>
        <dbReference type="RefSeq" id="XP_055863504.1"/>
    </source>
</evidence>
<evidence type="ECO:0000256" key="1">
    <source>
        <dbReference type="ARBA" id="ARBA00004496"/>
    </source>
</evidence>
<dbReference type="RefSeq" id="XP_055863524.1">
    <property type="nucleotide sequence ID" value="XM_056007549.1"/>
</dbReference>
<dbReference type="Pfam" id="PF06818">
    <property type="entry name" value="Fez1"/>
    <property type="match status" value="1"/>
</dbReference>
<feature type="coiled-coil region" evidence="4">
    <location>
        <begin position="741"/>
        <end position="821"/>
    </location>
</feature>
<feature type="compositionally biased region" description="Polar residues" evidence="5">
    <location>
        <begin position="452"/>
        <end position="479"/>
    </location>
</feature>
<evidence type="ECO:0000313" key="9">
    <source>
        <dbReference type="RefSeq" id="XP_055863524.1"/>
    </source>
</evidence>
<keyword evidence="6" id="KW-1185">Reference proteome</keyword>
<dbReference type="GO" id="GO:0005737">
    <property type="term" value="C:cytoplasm"/>
    <property type="evidence" value="ECO:0007669"/>
    <property type="project" value="UniProtKB-SubCell"/>
</dbReference>
<feature type="compositionally biased region" description="Polar residues" evidence="5">
    <location>
        <begin position="67"/>
        <end position="82"/>
    </location>
</feature>
<dbReference type="InterPro" id="IPR045329">
    <property type="entry name" value="LZTS"/>
</dbReference>
<dbReference type="Proteomes" id="UP001165740">
    <property type="component" value="Chromosome 1"/>
</dbReference>
<feature type="compositionally biased region" description="Polar residues" evidence="5">
    <location>
        <begin position="386"/>
        <end position="413"/>
    </location>
</feature>
<feature type="compositionally biased region" description="Polar residues" evidence="5">
    <location>
        <begin position="185"/>
        <end position="196"/>
    </location>
</feature>
<gene>
    <name evidence="7 8 9" type="primary">LOC106071578</name>
</gene>
<dbReference type="OMA" id="AHCMSHS"/>
<protein>
    <submittedName>
        <fullName evidence="7 8">Leucine zipper putative tumor suppressor 2 homolog isoform X1</fullName>
    </submittedName>
</protein>
<feature type="region of interest" description="Disordered" evidence="5">
    <location>
        <begin position="58"/>
        <end position="87"/>
    </location>
</feature>
<sequence>MSAGIAAGHLSEMSEAEFRNSVYSPASSYSTYSHEVKYIFNAAEDSGDEYTDYSHITTRGAKHNSHTPRTLSATSHSSSAKENLTPHREELEQPYHLVGASTRTGTAVSSRGPISPRAEEVVYSTSHYANGPRRPGPPQDHSACERGDYYSPVGELPPYPYAKHSYPAWKNNNMNNSHNVYSPNQPTKTKNSNVHSELNKQHRNSVGGQLNTFHNHHPLNNINNHPPYQQPHPQASEPPYPCPPRYNHQQHVRRKTWSPPALKMSLLNAASQGSRVCYSNDSLDLSEDNSIERKTKSMSDDLDVTPPRLAPISGVLAQKPGPNLIRPIAFKPVQMSPNHSPVSHLNRRTSAPDEGMGGAHEVNRPHGLKLGVSMLGVRGSPDSAHNKSNPGAFNSMTKSQHLNPSGQHLNNSAADHPQHTHSHPSSINSSHNSSQHSSGSCHNISSNSYSNLPGNSQNNLSANSSHFSGTEDNSFTNEFTKPLDWPSDAIPSANRLSSHGAEGVLQTPSPSDSGVGELEAILREKDAEINTLREVMDRNERAIFQVYEERRHNWLQDTQELREEYERKLKIQNRKSYKTEQVLSLQVYKLQQEQKVLQEEKAKVTNERDMLRLQVEDQLSEISQLKIRLDSVNGCETLLSNPSDSQNLMEELALKNKELITVKSQLHSFELDMDKRNKEIADKVREISNKSDQLKTLKDEISRLKNPPVLLDTASQTHAPSEVATSENMKPSMLGERDKTINNLQDELLDIRAQLTALKEEHEKEREQWLDEKNKVVRYQKQLQLNYVQMQRKNATLENEVQQLTLELESRDMKLITLEEESMC</sequence>
<dbReference type="GeneID" id="106071578"/>
<evidence type="ECO:0000313" key="8">
    <source>
        <dbReference type="RefSeq" id="XP_055863514.1"/>
    </source>
</evidence>
<evidence type="ECO:0000256" key="3">
    <source>
        <dbReference type="ARBA" id="ARBA00023054"/>
    </source>
</evidence>
<comment type="subcellular location">
    <subcellularLocation>
        <location evidence="1">Cytoplasm</location>
    </subcellularLocation>
</comment>
<feature type="region of interest" description="Disordered" evidence="5">
    <location>
        <begin position="335"/>
        <end position="515"/>
    </location>
</feature>
<feature type="coiled-coil region" evidence="4">
    <location>
        <begin position="515"/>
        <end position="614"/>
    </location>
</feature>
<organism evidence="6 8">
    <name type="scientific">Biomphalaria glabrata</name>
    <name type="common">Bloodfluke planorb</name>
    <name type="synonym">Freshwater snail</name>
    <dbReference type="NCBI Taxonomy" id="6526"/>
    <lineage>
        <taxon>Eukaryota</taxon>
        <taxon>Metazoa</taxon>
        <taxon>Spiralia</taxon>
        <taxon>Lophotrochozoa</taxon>
        <taxon>Mollusca</taxon>
        <taxon>Gastropoda</taxon>
        <taxon>Heterobranchia</taxon>
        <taxon>Euthyneura</taxon>
        <taxon>Panpulmonata</taxon>
        <taxon>Hygrophila</taxon>
        <taxon>Lymnaeoidea</taxon>
        <taxon>Planorbidae</taxon>
        <taxon>Biomphalaria</taxon>
    </lineage>
</organism>
<proteinExistence type="predicted"/>
<dbReference type="AlphaFoldDB" id="A0A9W2YLA7"/>
<feature type="region of interest" description="Disordered" evidence="5">
    <location>
        <begin position="175"/>
        <end position="256"/>
    </location>
</feature>
<dbReference type="RefSeq" id="XP_055863514.1">
    <property type="nucleotide sequence ID" value="XM_056007539.1"/>
</dbReference>
<dbReference type="PANTHER" id="PTHR19354">
    <property type="entry name" value="ZIPPER PUTATIVE TUMOR SUPPRESSOR 2 HOMOLOG-LIKE PROTEIN-RELATED"/>
    <property type="match status" value="1"/>
</dbReference>
<accession>A0A9W2YLA7</accession>
<evidence type="ECO:0000256" key="2">
    <source>
        <dbReference type="ARBA" id="ARBA00022490"/>
    </source>
</evidence>
<feature type="compositionally biased region" description="Low complexity" evidence="5">
    <location>
        <begin position="175"/>
        <end position="184"/>
    </location>
</feature>